<sequence>MKEYLITGGTGLVGSHLVDAIYNTDSHITILTRQDRHSLDNKITYVNWNKDGWENKVPDHIDIVINLAGASLNNRWTEDYKRTLMLSRIRSTQALYELFEHKNTHPSVLFNASAVGYYRPDFHRTYTELSKCDPHDFLSDITYQWERFARKFEKLGTRVVIGRFGMILSDEGGALPTMELPYRFYFGGKLGTGFQWYSWIHITDLTRAILFLIHDSNAEGVFNLTAPVSERQNLFGYTLAREMHKPHETWAPSLVLRLVLGQRATIILDTQKAIPNRLQARGFDFAYPNLKAALDNLVHE</sequence>
<evidence type="ECO:0000313" key="4">
    <source>
        <dbReference type="EMBL" id="GEP83733.1"/>
    </source>
</evidence>
<dbReference type="RefSeq" id="WP_095106456.1">
    <property type="nucleotide sequence ID" value="NZ_BKAR01000003.1"/>
</dbReference>
<evidence type="ECO:0000256" key="1">
    <source>
        <dbReference type="ARBA" id="ARBA00009353"/>
    </source>
</evidence>
<reference evidence="4 5" key="1">
    <citation type="submission" date="2019-07" db="EMBL/GenBank/DDBJ databases">
        <title>Whole genome shotgun sequence of Staphylococcus piscifermentans NBRC 109625.</title>
        <authorList>
            <person name="Hosoyama A."/>
            <person name="Uohara A."/>
            <person name="Ohji S."/>
            <person name="Ichikawa N."/>
        </authorList>
    </citation>
    <scope>NUCLEOTIDE SEQUENCE [LARGE SCALE GENOMIC DNA]</scope>
    <source>
        <strain evidence="4 5">NBRC 109625</strain>
    </source>
</reference>
<comment type="similarity">
    <text evidence="1">Belongs to the NAD(P)-dependent epimerase/dehydratase family. SDR39U1 subfamily.</text>
</comment>
<dbReference type="Gene3D" id="3.40.50.720">
    <property type="entry name" value="NAD(P)-binding Rossmann-like Domain"/>
    <property type="match status" value="1"/>
</dbReference>
<evidence type="ECO:0000259" key="2">
    <source>
        <dbReference type="Pfam" id="PF01370"/>
    </source>
</evidence>
<dbReference type="PANTHER" id="PTHR11092">
    <property type="entry name" value="SUGAR NUCLEOTIDE EPIMERASE RELATED"/>
    <property type="match status" value="1"/>
</dbReference>
<dbReference type="Pfam" id="PF08338">
    <property type="entry name" value="DUF1731"/>
    <property type="match status" value="1"/>
</dbReference>
<dbReference type="InterPro" id="IPR010099">
    <property type="entry name" value="SDR39U1"/>
</dbReference>
<organism evidence="4 5">
    <name type="scientific">Staphylococcus piscifermentans</name>
    <dbReference type="NCBI Taxonomy" id="70258"/>
    <lineage>
        <taxon>Bacteria</taxon>
        <taxon>Bacillati</taxon>
        <taxon>Bacillota</taxon>
        <taxon>Bacilli</taxon>
        <taxon>Bacillales</taxon>
        <taxon>Staphylococcaceae</taxon>
        <taxon>Staphylococcus</taxon>
    </lineage>
</organism>
<dbReference type="OrthoDB" id="9801773at2"/>
<dbReference type="SUPFAM" id="SSF51735">
    <property type="entry name" value="NAD(P)-binding Rossmann-fold domains"/>
    <property type="match status" value="1"/>
</dbReference>
<comment type="caution">
    <text evidence="4">The sequence shown here is derived from an EMBL/GenBank/DDBJ whole genome shotgun (WGS) entry which is preliminary data.</text>
</comment>
<dbReference type="NCBIfam" id="TIGR01777">
    <property type="entry name" value="yfcH"/>
    <property type="match status" value="1"/>
</dbReference>
<name>A0A239UC39_9STAP</name>
<gene>
    <name evidence="4" type="ORF">SPI02_03180</name>
</gene>
<feature type="domain" description="NAD-dependent epimerase/dehydratase" evidence="2">
    <location>
        <begin position="5"/>
        <end position="223"/>
    </location>
</feature>
<keyword evidence="5" id="KW-1185">Reference proteome</keyword>
<proteinExistence type="inferred from homology"/>
<dbReference type="InterPro" id="IPR001509">
    <property type="entry name" value="Epimerase_deHydtase"/>
</dbReference>
<dbReference type="Pfam" id="PF01370">
    <property type="entry name" value="Epimerase"/>
    <property type="match status" value="1"/>
</dbReference>
<dbReference type="InterPro" id="IPR013549">
    <property type="entry name" value="DUF1731"/>
</dbReference>
<feature type="domain" description="DUF1731" evidence="3">
    <location>
        <begin position="251"/>
        <end position="297"/>
    </location>
</feature>
<dbReference type="Proteomes" id="UP000321736">
    <property type="component" value="Unassembled WGS sequence"/>
</dbReference>
<dbReference type="PANTHER" id="PTHR11092:SF0">
    <property type="entry name" value="EPIMERASE FAMILY PROTEIN SDR39U1"/>
    <property type="match status" value="1"/>
</dbReference>
<protein>
    <submittedName>
        <fullName evidence="4">Epimerase family protein</fullName>
    </submittedName>
</protein>
<dbReference type="EMBL" id="BKAR01000003">
    <property type="protein sequence ID" value="GEP83733.1"/>
    <property type="molecule type" value="Genomic_DNA"/>
</dbReference>
<evidence type="ECO:0000259" key="3">
    <source>
        <dbReference type="Pfam" id="PF08338"/>
    </source>
</evidence>
<evidence type="ECO:0000313" key="5">
    <source>
        <dbReference type="Proteomes" id="UP000321736"/>
    </source>
</evidence>
<dbReference type="AlphaFoldDB" id="A0A239UC39"/>
<accession>A0A239UC39</accession>
<dbReference type="InterPro" id="IPR036291">
    <property type="entry name" value="NAD(P)-bd_dom_sf"/>
</dbReference>